<reference evidence="4 5" key="1">
    <citation type="submission" date="2020-08" db="EMBL/GenBank/DDBJ databases">
        <title>Functional genomics of gut bacteria from endangered species of beetles.</title>
        <authorList>
            <person name="Carlos-Shanley C."/>
        </authorList>
    </citation>
    <scope>NUCLEOTIDE SEQUENCE [LARGE SCALE GENOMIC DNA]</scope>
    <source>
        <strain evidence="4 5">S00198</strain>
    </source>
</reference>
<name>A0A7X0UBP5_9BURK</name>
<keyword evidence="4" id="KW-0969">Cilium</keyword>
<dbReference type="GO" id="GO:0005886">
    <property type="term" value="C:plasma membrane"/>
    <property type="evidence" value="ECO:0007669"/>
    <property type="project" value="TreeGrafter"/>
</dbReference>
<dbReference type="InterPro" id="IPR006135">
    <property type="entry name" value="T3SS_substrate_exporter"/>
</dbReference>
<evidence type="ECO:0000256" key="3">
    <source>
        <dbReference type="SAM" id="Phobius"/>
    </source>
</evidence>
<dbReference type="Pfam" id="PF01312">
    <property type="entry name" value="Bac_export_2"/>
    <property type="match status" value="1"/>
</dbReference>
<dbReference type="GO" id="GO:0009306">
    <property type="term" value="P:protein secretion"/>
    <property type="evidence" value="ECO:0007669"/>
    <property type="project" value="InterPro"/>
</dbReference>
<sequence>MAESSSGDKTEKPSAQKLRKAREQGQAARSKDLVTAVGIVASLYLLVWLMPGYLQDFRQIFHYSLAHLEGDGALDNAWSMLFLAAALLVLKLVAPFALMPLLLLLASLVPGGWVFSSENLLPKFSRLNPLANLGRLFGGKHLAGVVASVLKAALLSAVLWYLCTRTAADYLRLQGMALGDALAQGWNMALSGVFAMALVFVLFGLIDLPVQVFFFLRGQRMSKQDQKEEHKSNEGRPEVKQRIRQLQRQLSRRSVRSAVPTADVVIVNPEHYAVALKYDERRAQAPFVVAKGVDEMALFIRAVAREHRVEVVSMPPLARAVYHTSQVHQQIPIPLYTAVALVLNYVLQLKAFKAGQRPHEPRPPTDVAVPTHLSTPASP</sequence>
<feature type="region of interest" description="Disordered" evidence="2">
    <location>
        <begin position="1"/>
        <end position="24"/>
    </location>
</feature>
<feature type="transmembrane region" description="Helical" evidence="3">
    <location>
        <begin position="142"/>
        <end position="162"/>
    </location>
</feature>
<dbReference type="PRINTS" id="PR00950">
    <property type="entry name" value="TYPE3IMSPROT"/>
</dbReference>
<evidence type="ECO:0000313" key="5">
    <source>
        <dbReference type="Proteomes" id="UP000575083"/>
    </source>
</evidence>
<dbReference type="SUPFAM" id="SSF160544">
    <property type="entry name" value="EscU C-terminal domain-like"/>
    <property type="match status" value="1"/>
</dbReference>
<keyword evidence="4" id="KW-0966">Cell projection</keyword>
<dbReference type="Gene3D" id="6.10.250.2080">
    <property type="match status" value="1"/>
</dbReference>
<dbReference type="RefSeq" id="WP_184862693.1">
    <property type="nucleotide sequence ID" value="NZ_JACHLK010000013.1"/>
</dbReference>
<protein>
    <submittedName>
        <fullName evidence="4">Flagellar biosynthetic protein FlhB</fullName>
    </submittedName>
</protein>
<dbReference type="EMBL" id="JACHLK010000013">
    <property type="protein sequence ID" value="MBB6562562.1"/>
    <property type="molecule type" value="Genomic_DNA"/>
</dbReference>
<evidence type="ECO:0000256" key="2">
    <source>
        <dbReference type="SAM" id="MobiDB-lite"/>
    </source>
</evidence>
<feature type="compositionally biased region" description="Basic and acidic residues" evidence="2">
    <location>
        <begin position="1"/>
        <end position="14"/>
    </location>
</feature>
<keyword evidence="3" id="KW-0812">Transmembrane</keyword>
<comment type="caution">
    <text evidence="4">The sequence shown here is derived from an EMBL/GenBank/DDBJ whole genome shotgun (WGS) entry which is preliminary data.</text>
</comment>
<organism evidence="4 5">
    <name type="scientific">Acidovorax soli</name>
    <dbReference type="NCBI Taxonomy" id="592050"/>
    <lineage>
        <taxon>Bacteria</taxon>
        <taxon>Pseudomonadati</taxon>
        <taxon>Pseudomonadota</taxon>
        <taxon>Betaproteobacteria</taxon>
        <taxon>Burkholderiales</taxon>
        <taxon>Comamonadaceae</taxon>
        <taxon>Acidovorax</taxon>
    </lineage>
</organism>
<feature type="transmembrane region" description="Helical" evidence="3">
    <location>
        <begin position="33"/>
        <end position="54"/>
    </location>
</feature>
<feature type="region of interest" description="Disordered" evidence="2">
    <location>
        <begin position="356"/>
        <end position="379"/>
    </location>
</feature>
<dbReference type="Proteomes" id="UP000575083">
    <property type="component" value="Unassembled WGS sequence"/>
</dbReference>
<keyword evidence="5" id="KW-1185">Reference proteome</keyword>
<evidence type="ECO:0000256" key="1">
    <source>
        <dbReference type="ARBA" id="ARBA00010690"/>
    </source>
</evidence>
<feature type="transmembrane region" description="Helical" evidence="3">
    <location>
        <begin position="100"/>
        <end position="121"/>
    </location>
</feature>
<proteinExistence type="inferred from homology"/>
<keyword evidence="4" id="KW-0282">Flagellum</keyword>
<feature type="transmembrane region" description="Helical" evidence="3">
    <location>
        <begin position="75"/>
        <end position="94"/>
    </location>
</feature>
<dbReference type="AlphaFoldDB" id="A0A7X0UBP5"/>
<dbReference type="PANTHER" id="PTHR30531:SF12">
    <property type="entry name" value="FLAGELLAR BIOSYNTHETIC PROTEIN FLHB"/>
    <property type="match status" value="1"/>
</dbReference>
<dbReference type="PANTHER" id="PTHR30531">
    <property type="entry name" value="FLAGELLAR BIOSYNTHETIC PROTEIN FLHB"/>
    <property type="match status" value="1"/>
</dbReference>
<dbReference type="InterPro" id="IPR029025">
    <property type="entry name" value="T3SS_substrate_exporter_C"/>
</dbReference>
<accession>A0A7X0UBP5</accession>
<comment type="similarity">
    <text evidence="1">Belongs to the type III secretion exporter family.</text>
</comment>
<gene>
    <name evidence="4" type="ORF">HNP48_005275</name>
</gene>
<keyword evidence="3" id="KW-0472">Membrane</keyword>
<evidence type="ECO:0000313" key="4">
    <source>
        <dbReference type="EMBL" id="MBB6562562.1"/>
    </source>
</evidence>
<feature type="transmembrane region" description="Helical" evidence="3">
    <location>
        <begin position="193"/>
        <end position="216"/>
    </location>
</feature>
<keyword evidence="3" id="KW-1133">Transmembrane helix</keyword>
<dbReference type="Gene3D" id="3.40.1690.10">
    <property type="entry name" value="secretion proteins EscU"/>
    <property type="match status" value="1"/>
</dbReference>